<comment type="catalytic activity">
    <reaction evidence="14">
        <text>[(1-&gt;4)-beta-D-glucosyl]n+m + reduced acceptor + O2 = 4-dehydro-beta-D-glucosyl-[(1-&gt;4)-beta-D-glucosyl]n-1 + [(1-&gt;4)-beta-D-glucosyl]m + acceptor + H2O.</text>
        <dbReference type="EC" id="1.14.99.56"/>
    </reaction>
</comment>
<keyword evidence="7" id="KW-0560">Oxidoreductase</keyword>
<feature type="region of interest" description="Disordered" evidence="16">
    <location>
        <begin position="250"/>
        <end position="285"/>
    </location>
</feature>
<keyword evidence="3" id="KW-0964">Secreted</keyword>
<dbReference type="InParanoid" id="A0A0D0AUJ4"/>
<evidence type="ECO:0000256" key="6">
    <source>
        <dbReference type="ARBA" id="ARBA00023001"/>
    </source>
</evidence>
<dbReference type="OrthoDB" id="4849160at2759"/>
<evidence type="ECO:0000259" key="18">
    <source>
        <dbReference type="Pfam" id="PF03443"/>
    </source>
</evidence>
<protein>
    <recommendedName>
        <fullName evidence="15">lytic cellulose monooxygenase (C4-dehydrogenating)</fullName>
        <ecNumber evidence="15">1.14.99.56</ecNumber>
    </recommendedName>
</protein>
<dbReference type="EC" id="1.14.99.56" evidence="15"/>
<dbReference type="AlphaFoldDB" id="A0A0D0AUJ4"/>
<dbReference type="STRING" id="930992.A0A0D0AUJ4"/>
<evidence type="ECO:0000256" key="15">
    <source>
        <dbReference type="ARBA" id="ARBA00047174"/>
    </source>
</evidence>
<evidence type="ECO:0000256" key="12">
    <source>
        <dbReference type="ARBA" id="ARBA00023326"/>
    </source>
</evidence>
<evidence type="ECO:0000313" key="19">
    <source>
        <dbReference type="EMBL" id="KIK41619.1"/>
    </source>
</evidence>
<sequence length="298" mass="31058">MMLRRLAQFLLALAFFTLVSAHGFVQQVTIDGTVYKGNNLNVGTPAPSIIRLVSTNSPVKGSTNSALNCGQDAQLASLVGNANPGSQLEILWVGGTDGSSNWPHNTGPLMHYMAKCDGSCSTYDSTNAEWFKISELGLEADGSTWYQASLTSRAPVNVTIPSTLAPGNYLLRAEIISLQLAMSAGGAEFYPACIQLQVGGSQTQGPTSSEECLFPGCYSDTDPGILTPNIYNPPIQYTFPGPPVASFVSGGSSSATGSAAPSPTSTGSASGSSQEQADAQTETRPCALNATISWRGWA</sequence>
<keyword evidence="12" id="KW-0624">Polysaccharide degradation</keyword>
<dbReference type="HOGENOM" id="CLU_031730_2_2_1"/>
<dbReference type="PANTHER" id="PTHR33353:SF10">
    <property type="entry name" value="ENDO-BETA-1,4-GLUCANASE D"/>
    <property type="match status" value="1"/>
</dbReference>
<keyword evidence="11" id="KW-0119">Carbohydrate metabolism</keyword>
<dbReference type="GO" id="GO:0030245">
    <property type="term" value="P:cellulose catabolic process"/>
    <property type="evidence" value="ECO:0007669"/>
    <property type="project" value="UniProtKB-KW"/>
</dbReference>
<evidence type="ECO:0000256" key="17">
    <source>
        <dbReference type="SAM" id="SignalP"/>
    </source>
</evidence>
<evidence type="ECO:0000313" key="20">
    <source>
        <dbReference type="Proteomes" id="UP000054485"/>
    </source>
</evidence>
<evidence type="ECO:0000256" key="13">
    <source>
        <dbReference type="ARBA" id="ARBA00044502"/>
    </source>
</evidence>
<dbReference type="Gene3D" id="2.70.50.70">
    <property type="match status" value="1"/>
</dbReference>
<evidence type="ECO:0000256" key="11">
    <source>
        <dbReference type="ARBA" id="ARBA00023277"/>
    </source>
</evidence>
<evidence type="ECO:0000256" key="9">
    <source>
        <dbReference type="ARBA" id="ARBA00023033"/>
    </source>
</evidence>
<dbReference type="InterPro" id="IPR049892">
    <property type="entry name" value="AA9"/>
</dbReference>
<dbReference type="GO" id="GO:0046872">
    <property type="term" value="F:metal ion binding"/>
    <property type="evidence" value="ECO:0007669"/>
    <property type="project" value="UniProtKB-KW"/>
</dbReference>
<feature type="compositionally biased region" description="Polar residues" evidence="16">
    <location>
        <begin position="274"/>
        <end position="283"/>
    </location>
</feature>
<dbReference type="Pfam" id="PF03443">
    <property type="entry name" value="AA9"/>
    <property type="match status" value="1"/>
</dbReference>
<evidence type="ECO:0000256" key="4">
    <source>
        <dbReference type="ARBA" id="ARBA00022723"/>
    </source>
</evidence>
<reference evidence="19 20" key="1">
    <citation type="submission" date="2014-04" db="EMBL/GenBank/DDBJ databases">
        <authorList>
            <consortium name="DOE Joint Genome Institute"/>
            <person name="Kuo A."/>
            <person name="Ruytinx J."/>
            <person name="Rineau F."/>
            <person name="Colpaert J."/>
            <person name="Kohler A."/>
            <person name="Nagy L.G."/>
            <person name="Floudas D."/>
            <person name="Copeland A."/>
            <person name="Barry K.W."/>
            <person name="Cichocki N."/>
            <person name="Veneault-Fourrey C."/>
            <person name="LaButti K."/>
            <person name="Lindquist E.A."/>
            <person name="Lipzen A."/>
            <person name="Lundell T."/>
            <person name="Morin E."/>
            <person name="Murat C."/>
            <person name="Sun H."/>
            <person name="Tunlid A."/>
            <person name="Henrissat B."/>
            <person name="Grigoriev I.V."/>
            <person name="Hibbett D.S."/>
            <person name="Martin F."/>
            <person name="Nordberg H.P."/>
            <person name="Cantor M.N."/>
            <person name="Hua S.X."/>
        </authorList>
    </citation>
    <scope>NUCLEOTIDE SEQUENCE [LARGE SCALE GENOMIC DNA]</scope>
    <source>
        <strain evidence="19 20">UH-Slu-Lm8-n1</strain>
    </source>
</reference>
<evidence type="ECO:0000256" key="8">
    <source>
        <dbReference type="ARBA" id="ARBA00023008"/>
    </source>
</evidence>
<feature type="signal peptide" evidence="17">
    <location>
        <begin position="1"/>
        <end position="21"/>
    </location>
</feature>
<comment type="subcellular location">
    <subcellularLocation>
        <location evidence="2">Secreted</location>
    </subcellularLocation>
</comment>
<dbReference type="CDD" id="cd21175">
    <property type="entry name" value="LPMO_AA9"/>
    <property type="match status" value="1"/>
</dbReference>
<keyword evidence="10" id="KW-1015">Disulfide bond</keyword>
<keyword evidence="5 17" id="KW-0732">Signal</keyword>
<accession>A0A0D0AUJ4</accession>
<keyword evidence="20" id="KW-1185">Reference proteome</keyword>
<organism evidence="19 20">
    <name type="scientific">Suillus luteus UH-Slu-Lm8-n1</name>
    <dbReference type="NCBI Taxonomy" id="930992"/>
    <lineage>
        <taxon>Eukaryota</taxon>
        <taxon>Fungi</taxon>
        <taxon>Dikarya</taxon>
        <taxon>Basidiomycota</taxon>
        <taxon>Agaricomycotina</taxon>
        <taxon>Agaricomycetes</taxon>
        <taxon>Agaricomycetidae</taxon>
        <taxon>Boletales</taxon>
        <taxon>Suillineae</taxon>
        <taxon>Suillaceae</taxon>
        <taxon>Suillus</taxon>
    </lineage>
</organism>
<dbReference type="PANTHER" id="PTHR33353">
    <property type="entry name" value="PUTATIVE (AFU_ORTHOLOGUE AFUA_1G12560)-RELATED"/>
    <property type="match status" value="1"/>
</dbReference>
<keyword evidence="6" id="KW-0136">Cellulose degradation</keyword>
<comment type="cofactor">
    <cofactor evidence="1">
        <name>Cu(2+)</name>
        <dbReference type="ChEBI" id="CHEBI:29036"/>
    </cofactor>
</comment>
<dbReference type="InterPro" id="IPR005103">
    <property type="entry name" value="AA9_LPMO"/>
</dbReference>
<comment type="similarity">
    <text evidence="13">Belongs to the polysaccharide monooxygenase AA9 family.</text>
</comment>
<name>A0A0D0AUJ4_9AGAM</name>
<dbReference type="Proteomes" id="UP000054485">
    <property type="component" value="Unassembled WGS sequence"/>
</dbReference>
<keyword evidence="9 19" id="KW-0503">Monooxygenase</keyword>
<feature type="domain" description="Auxiliary Activity family 9 catalytic" evidence="18">
    <location>
        <begin position="22"/>
        <end position="233"/>
    </location>
</feature>
<evidence type="ECO:0000256" key="7">
    <source>
        <dbReference type="ARBA" id="ARBA00023002"/>
    </source>
</evidence>
<dbReference type="GO" id="GO:0004497">
    <property type="term" value="F:monooxygenase activity"/>
    <property type="evidence" value="ECO:0007669"/>
    <property type="project" value="UniProtKB-KW"/>
</dbReference>
<keyword evidence="8" id="KW-0186">Copper</keyword>
<evidence type="ECO:0000256" key="5">
    <source>
        <dbReference type="ARBA" id="ARBA00022729"/>
    </source>
</evidence>
<evidence type="ECO:0000256" key="10">
    <source>
        <dbReference type="ARBA" id="ARBA00023157"/>
    </source>
</evidence>
<dbReference type="EMBL" id="KN835263">
    <property type="protein sequence ID" value="KIK41619.1"/>
    <property type="molecule type" value="Genomic_DNA"/>
</dbReference>
<reference evidence="20" key="2">
    <citation type="submission" date="2015-01" db="EMBL/GenBank/DDBJ databases">
        <title>Evolutionary Origins and Diversification of the Mycorrhizal Mutualists.</title>
        <authorList>
            <consortium name="DOE Joint Genome Institute"/>
            <consortium name="Mycorrhizal Genomics Consortium"/>
            <person name="Kohler A."/>
            <person name="Kuo A."/>
            <person name="Nagy L.G."/>
            <person name="Floudas D."/>
            <person name="Copeland A."/>
            <person name="Barry K.W."/>
            <person name="Cichocki N."/>
            <person name="Veneault-Fourrey C."/>
            <person name="LaButti K."/>
            <person name="Lindquist E.A."/>
            <person name="Lipzen A."/>
            <person name="Lundell T."/>
            <person name="Morin E."/>
            <person name="Murat C."/>
            <person name="Riley R."/>
            <person name="Ohm R."/>
            <person name="Sun H."/>
            <person name="Tunlid A."/>
            <person name="Henrissat B."/>
            <person name="Grigoriev I.V."/>
            <person name="Hibbett D.S."/>
            <person name="Martin F."/>
        </authorList>
    </citation>
    <scope>NUCLEOTIDE SEQUENCE [LARGE SCALE GENOMIC DNA]</scope>
    <source>
        <strain evidence="20">UH-Slu-Lm8-n1</strain>
    </source>
</reference>
<evidence type="ECO:0000256" key="3">
    <source>
        <dbReference type="ARBA" id="ARBA00022525"/>
    </source>
</evidence>
<evidence type="ECO:0000256" key="1">
    <source>
        <dbReference type="ARBA" id="ARBA00001973"/>
    </source>
</evidence>
<feature type="compositionally biased region" description="Low complexity" evidence="16">
    <location>
        <begin position="250"/>
        <end position="273"/>
    </location>
</feature>
<evidence type="ECO:0000256" key="14">
    <source>
        <dbReference type="ARBA" id="ARBA00045077"/>
    </source>
</evidence>
<feature type="chain" id="PRO_5002207388" description="lytic cellulose monooxygenase (C4-dehydrogenating)" evidence="17">
    <location>
        <begin position="22"/>
        <end position="298"/>
    </location>
</feature>
<keyword evidence="4" id="KW-0479">Metal-binding</keyword>
<proteinExistence type="inferred from homology"/>
<dbReference type="GO" id="GO:0005576">
    <property type="term" value="C:extracellular region"/>
    <property type="evidence" value="ECO:0007669"/>
    <property type="project" value="UniProtKB-SubCell"/>
</dbReference>
<evidence type="ECO:0000256" key="2">
    <source>
        <dbReference type="ARBA" id="ARBA00004613"/>
    </source>
</evidence>
<gene>
    <name evidence="19" type="ORF">CY34DRAFT_197087</name>
</gene>
<evidence type="ECO:0000256" key="16">
    <source>
        <dbReference type="SAM" id="MobiDB-lite"/>
    </source>
</evidence>